<keyword evidence="1" id="KW-0472">Membrane</keyword>
<dbReference type="AlphaFoldDB" id="A0A2T3ZKD9"/>
<accession>A0A2T3ZKD9</accession>
<evidence type="ECO:0000313" key="3">
    <source>
        <dbReference type="Proteomes" id="UP000240493"/>
    </source>
</evidence>
<keyword evidence="1" id="KW-0812">Transmembrane</keyword>
<keyword evidence="1" id="KW-1133">Transmembrane helix</keyword>
<keyword evidence="3" id="KW-1185">Reference proteome</keyword>
<proteinExistence type="predicted"/>
<protein>
    <submittedName>
        <fullName evidence="2">Uncharacterized protein</fullName>
    </submittedName>
</protein>
<evidence type="ECO:0000256" key="1">
    <source>
        <dbReference type="SAM" id="Phobius"/>
    </source>
</evidence>
<organism evidence="2 3">
    <name type="scientific">Trichoderma asperellum (strain ATCC 204424 / CBS 433.97 / NBRC 101777)</name>
    <dbReference type="NCBI Taxonomy" id="1042311"/>
    <lineage>
        <taxon>Eukaryota</taxon>
        <taxon>Fungi</taxon>
        <taxon>Dikarya</taxon>
        <taxon>Ascomycota</taxon>
        <taxon>Pezizomycotina</taxon>
        <taxon>Sordariomycetes</taxon>
        <taxon>Hypocreomycetidae</taxon>
        <taxon>Hypocreales</taxon>
        <taxon>Hypocreaceae</taxon>
        <taxon>Trichoderma</taxon>
    </lineage>
</organism>
<name>A0A2T3ZKD9_TRIA4</name>
<sequence length="171" mass="18045">MRRWDGYKGWMGRPLGSIANSRGSTRRCTVESGPTCLVPICNPVPVCFSLRCFLFPSPFPQYKTEYTCSALVSGVVRPLNLILGLLHTSSSASRAATRPASPPFLFARPLARASKSRFSRSGSGIASPARRESFCCCCLLLLIAVAATVAVAPAFTVATAGGPAVLCCAAL</sequence>
<feature type="transmembrane region" description="Helical" evidence="1">
    <location>
        <begin position="134"/>
        <end position="155"/>
    </location>
</feature>
<evidence type="ECO:0000313" key="2">
    <source>
        <dbReference type="EMBL" id="PTB45274.1"/>
    </source>
</evidence>
<reference evidence="2 3" key="1">
    <citation type="submission" date="2016-07" db="EMBL/GenBank/DDBJ databases">
        <title>Multiple horizontal gene transfer events from other fungi enriched the ability of initially mycotrophic Trichoderma (Ascomycota) to feed on dead plant biomass.</title>
        <authorList>
            <consortium name="DOE Joint Genome Institute"/>
            <person name="Aerts A."/>
            <person name="Atanasova L."/>
            <person name="Chenthamara K."/>
            <person name="Zhang J."/>
            <person name="Grujic M."/>
            <person name="Henrissat B."/>
            <person name="Kuo A."/>
            <person name="Salamov A."/>
            <person name="Lipzen A."/>
            <person name="Labutti K."/>
            <person name="Barry K."/>
            <person name="Miao Y."/>
            <person name="Rahimi M.J."/>
            <person name="Shen Q."/>
            <person name="Grigoriev I.V."/>
            <person name="Kubicek C.P."/>
            <person name="Druzhinina I.S."/>
        </authorList>
    </citation>
    <scope>NUCLEOTIDE SEQUENCE [LARGE SCALE GENOMIC DNA]</scope>
    <source>
        <strain evidence="2 3">CBS 433.97</strain>
    </source>
</reference>
<dbReference type="Proteomes" id="UP000240493">
    <property type="component" value="Unassembled WGS sequence"/>
</dbReference>
<gene>
    <name evidence="2" type="ORF">M441DRAFT_312929</name>
</gene>
<dbReference type="EMBL" id="KZ679257">
    <property type="protein sequence ID" value="PTB45274.1"/>
    <property type="molecule type" value="Genomic_DNA"/>
</dbReference>